<dbReference type="Proteomes" id="UP001151287">
    <property type="component" value="Unassembled WGS sequence"/>
</dbReference>
<evidence type="ECO:0000313" key="15">
    <source>
        <dbReference type="Proteomes" id="UP001151287"/>
    </source>
</evidence>
<comment type="catalytic activity">
    <reaction evidence="11">
        <text>O-phospho-L-threonyl-[protein] + H2O = L-threonyl-[protein] + phosphate</text>
        <dbReference type="Rhea" id="RHEA:47004"/>
        <dbReference type="Rhea" id="RHEA-COMP:11060"/>
        <dbReference type="Rhea" id="RHEA-COMP:11605"/>
        <dbReference type="ChEBI" id="CHEBI:15377"/>
        <dbReference type="ChEBI" id="CHEBI:30013"/>
        <dbReference type="ChEBI" id="CHEBI:43474"/>
        <dbReference type="ChEBI" id="CHEBI:61977"/>
        <dbReference type="EC" id="3.1.3.16"/>
    </reaction>
</comment>
<evidence type="ECO:0000256" key="5">
    <source>
        <dbReference type="ARBA" id="ARBA00022723"/>
    </source>
</evidence>
<feature type="domain" description="PPM-type phosphatase" evidence="13">
    <location>
        <begin position="66"/>
        <end position="369"/>
    </location>
</feature>
<dbReference type="InterPro" id="IPR001932">
    <property type="entry name" value="PPM-type_phosphatase-like_dom"/>
</dbReference>
<dbReference type="SMART" id="SM00332">
    <property type="entry name" value="PP2Cc"/>
    <property type="match status" value="1"/>
</dbReference>
<gene>
    <name evidence="14" type="ORF">LUZ63_015273</name>
</gene>
<dbReference type="FunFam" id="3.60.40.10:FF:000063">
    <property type="entry name" value="Probable protein phosphatase 2C 12"/>
    <property type="match status" value="1"/>
</dbReference>
<dbReference type="GO" id="GO:0046872">
    <property type="term" value="F:metal ion binding"/>
    <property type="evidence" value="ECO:0007669"/>
    <property type="project" value="UniProtKB-KW"/>
</dbReference>
<dbReference type="PROSITE" id="PS51746">
    <property type="entry name" value="PPM_2"/>
    <property type="match status" value="1"/>
</dbReference>
<evidence type="ECO:0000256" key="11">
    <source>
        <dbReference type="ARBA" id="ARBA00048336"/>
    </source>
</evidence>
<keyword evidence="15" id="KW-1185">Reference proteome</keyword>
<evidence type="ECO:0000256" key="1">
    <source>
        <dbReference type="ARBA" id="ARBA00001936"/>
    </source>
</evidence>
<evidence type="ECO:0000256" key="4">
    <source>
        <dbReference type="ARBA" id="ARBA00013081"/>
    </source>
</evidence>
<dbReference type="PANTHER" id="PTHR47992">
    <property type="entry name" value="PROTEIN PHOSPHATASE"/>
    <property type="match status" value="1"/>
</dbReference>
<feature type="compositionally biased region" description="Polar residues" evidence="12">
    <location>
        <begin position="11"/>
        <end position="21"/>
    </location>
</feature>
<keyword evidence="9" id="KW-0464">Manganese</keyword>
<evidence type="ECO:0000256" key="6">
    <source>
        <dbReference type="ARBA" id="ARBA00022801"/>
    </source>
</evidence>
<dbReference type="Pfam" id="PF00481">
    <property type="entry name" value="PP2C"/>
    <property type="match status" value="1"/>
</dbReference>
<feature type="compositionally biased region" description="Basic and acidic residues" evidence="12">
    <location>
        <begin position="1"/>
        <end position="10"/>
    </location>
</feature>
<comment type="cofactor">
    <cofactor evidence="1">
        <name>Mn(2+)</name>
        <dbReference type="ChEBI" id="CHEBI:29035"/>
    </cofactor>
</comment>
<keyword evidence="5" id="KW-0479">Metal-binding</keyword>
<comment type="caution">
    <text evidence="14">The sequence shown here is derived from an EMBL/GenBank/DDBJ whole genome shotgun (WGS) entry which is preliminary data.</text>
</comment>
<protein>
    <recommendedName>
        <fullName evidence="4">protein-serine/threonine phosphatase</fullName>
        <ecNumber evidence="4">3.1.3.16</ecNumber>
    </recommendedName>
</protein>
<evidence type="ECO:0000256" key="8">
    <source>
        <dbReference type="ARBA" id="ARBA00022912"/>
    </source>
</evidence>
<evidence type="ECO:0000256" key="7">
    <source>
        <dbReference type="ARBA" id="ARBA00022842"/>
    </source>
</evidence>
<dbReference type="CDD" id="cd00143">
    <property type="entry name" value="PP2Cc"/>
    <property type="match status" value="1"/>
</dbReference>
<organism evidence="14 15">
    <name type="scientific">Rhynchospora breviuscula</name>
    <dbReference type="NCBI Taxonomy" id="2022672"/>
    <lineage>
        <taxon>Eukaryota</taxon>
        <taxon>Viridiplantae</taxon>
        <taxon>Streptophyta</taxon>
        <taxon>Embryophyta</taxon>
        <taxon>Tracheophyta</taxon>
        <taxon>Spermatophyta</taxon>
        <taxon>Magnoliopsida</taxon>
        <taxon>Liliopsida</taxon>
        <taxon>Poales</taxon>
        <taxon>Cyperaceae</taxon>
        <taxon>Cyperoideae</taxon>
        <taxon>Rhynchosporeae</taxon>
        <taxon>Rhynchospora</taxon>
    </lineage>
</organism>
<comment type="cofactor">
    <cofactor evidence="2">
        <name>Mg(2+)</name>
        <dbReference type="ChEBI" id="CHEBI:18420"/>
    </cofactor>
</comment>
<dbReference type="GO" id="GO:0004722">
    <property type="term" value="F:protein serine/threonine phosphatase activity"/>
    <property type="evidence" value="ECO:0007669"/>
    <property type="project" value="UniProtKB-EC"/>
</dbReference>
<evidence type="ECO:0000256" key="10">
    <source>
        <dbReference type="ARBA" id="ARBA00047761"/>
    </source>
</evidence>
<dbReference type="SUPFAM" id="SSF81606">
    <property type="entry name" value="PP2C-like"/>
    <property type="match status" value="1"/>
</dbReference>
<dbReference type="OrthoDB" id="10264738at2759"/>
<reference evidence="14" key="1">
    <citation type="journal article" date="2022" name="Cell">
        <title>Repeat-based holocentromeres influence genome architecture and karyotype evolution.</title>
        <authorList>
            <person name="Hofstatter P.G."/>
            <person name="Thangavel G."/>
            <person name="Lux T."/>
            <person name="Neumann P."/>
            <person name="Vondrak T."/>
            <person name="Novak P."/>
            <person name="Zhang M."/>
            <person name="Costa L."/>
            <person name="Castellani M."/>
            <person name="Scott A."/>
            <person name="Toegelov H."/>
            <person name="Fuchs J."/>
            <person name="Mata-Sucre Y."/>
            <person name="Dias Y."/>
            <person name="Vanzela A.L.L."/>
            <person name="Huettel B."/>
            <person name="Almeida C.C.S."/>
            <person name="Simkova H."/>
            <person name="Souza G."/>
            <person name="Pedrosa-Harand A."/>
            <person name="Macas J."/>
            <person name="Mayer K.F.X."/>
            <person name="Houben A."/>
            <person name="Marques A."/>
        </authorList>
    </citation>
    <scope>NUCLEOTIDE SEQUENCE</scope>
    <source>
        <strain evidence="14">RhyBre1mFocal</strain>
    </source>
</reference>
<comment type="catalytic activity">
    <reaction evidence="10">
        <text>O-phospho-L-seryl-[protein] + H2O = L-seryl-[protein] + phosphate</text>
        <dbReference type="Rhea" id="RHEA:20629"/>
        <dbReference type="Rhea" id="RHEA-COMP:9863"/>
        <dbReference type="Rhea" id="RHEA-COMP:11604"/>
        <dbReference type="ChEBI" id="CHEBI:15377"/>
        <dbReference type="ChEBI" id="CHEBI:29999"/>
        <dbReference type="ChEBI" id="CHEBI:43474"/>
        <dbReference type="ChEBI" id="CHEBI:83421"/>
        <dbReference type="EC" id="3.1.3.16"/>
    </reaction>
</comment>
<accession>A0A9Q0CC10</accession>
<keyword evidence="8" id="KW-0904">Protein phosphatase</keyword>
<evidence type="ECO:0000259" key="13">
    <source>
        <dbReference type="PROSITE" id="PS51746"/>
    </source>
</evidence>
<dbReference type="InterPro" id="IPR015655">
    <property type="entry name" value="PP2C"/>
</dbReference>
<evidence type="ECO:0000256" key="2">
    <source>
        <dbReference type="ARBA" id="ARBA00001946"/>
    </source>
</evidence>
<name>A0A9Q0CC10_9POAL</name>
<keyword evidence="7" id="KW-0460">Magnesium</keyword>
<feature type="region of interest" description="Disordered" evidence="12">
    <location>
        <begin position="1"/>
        <end position="21"/>
    </location>
</feature>
<dbReference type="EC" id="3.1.3.16" evidence="4"/>
<evidence type="ECO:0000313" key="14">
    <source>
        <dbReference type="EMBL" id="KAJ1691118.1"/>
    </source>
</evidence>
<evidence type="ECO:0000256" key="9">
    <source>
        <dbReference type="ARBA" id="ARBA00023211"/>
    </source>
</evidence>
<dbReference type="InterPro" id="IPR036457">
    <property type="entry name" value="PPM-type-like_dom_sf"/>
</dbReference>
<comment type="similarity">
    <text evidence="3">Belongs to the PP2C family.</text>
</comment>
<evidence type="ECO:0000256" key="12">
    <source>
        <dbReference type="SAM" id="MobiDB-lite"/>
    </source>
</evidence>
<dbReference type="Gene3D" id="3.60.40.10">
    <property type="entry name" value="PPM-type phosphatase domain"/>
    <property type="match status" value="1"/>
</dbReference>
<keyword evidence="6" id="KW-0378">Hydrolase</keyword>
<dbReference type="AlphaFoldDB" id="A0A9Q0CC10"/>
<proteinExistence type="inferred from homology"/>
<evidence type="ECO:0000256" key="3">
    <source>
        <dbReference type="ARBA" id="ARBA00006702"/>
    </source>
</evidence>
<sequence>MQFKPTETRAQKQTVNSTQNQALFRSPMGNCASAAELLEKQEIDENVVYVVDEEGPISEQDGTRKIASLFSRRGMKGPNQDTAILCQGFGKENGIFCGVFDGHGRMGHMISRLVRDYLPFLILSQRNNYFLSRDNSNFNDNDSDDSDSHKEHDAPCLNSEMFEEWKQACVNALKAMDCELRIKPGLDCSFSGTTAVYIIKQGKDLIIANLGDSRAILARVSEQGYIEAKQLTTDFKPGIPEEAERIKKHHGRVFCLRDEPTVARVWLPDENYPGLAMSRSLGDLQLKHYGVISTPQVIYHRITDRDLFIVLATDGVWDVLRNDQVVSTVCNTKNKMEASRAIVEEAVQTWKTKFPASKRDDCTAACLFLNDYKQFNEKKHGIASADKKL</sequence>
<dbReference type="EMBL" id="JAMQYH010000004">
    <property type="protein sequence ID" value="KAJ1691118.1"/>
    <property type="molecule type" value="Genomic_DNA"/>
</dbReference>